<organism evidence="1 2">
    <name type="scientific">Clostridium ljungdahlii</name>
    <dbReference type="NCBI Taxonomy" id="1538"/>
    <lineage>
        <taxon>Bacteria</taxon>
        <taxon>Bacillati</taxon>
        <taxon>Bacillota</taxon>
        <taxon>Clostridia</taxon>
        <taxon>Eubacteriales</taxon>
        <taxon>Clostridiaceae</taxon>
        <taxon>Clostridium</taxon>
    </lineage>
</organism>
<evidence type="ECO:0000313" key="1">
    <source>
        <dbReference type="EMBL" id="OAA86421.1"/>
    </source>
</evidence>
<accession>A0A168NGW7</accession>
<dbReference type="Proteomes" id="UP000077407">
    <property type="component" value="Unassembled WGS sequence"/>
</dbReference>
<proteinExistence type="predicted"/>
<dbReference type="SUPFAM" id="SSF102114">
    <property type="entry name" value="Radical SAM enzymes"/>
    <property type="match status" value="1"/>
</dbReference>
<reference evidence="1 2" key="1">
    <citation type="journal article" date="2015" name="Biotechnol. Bioeng.">
        <title>Genome sequence and phenotypic characterization of Caulobacter segnis.</title>
        <authorList>
            <person name="Patel S."/>
            <person name="Fletcher B."/>
            <person name="Scott D.C."/>
            <person name="Ely B."/>
        </authorList>
    </citation>
    <scope>NUCLEOTIDE SEQUENCE [LARGE SCALE GENOMIC DNA]</scope>
    <source>
        <strain evidence="1 2">ERI-2</strain>
    </source>
</reference>
<comment type="caution">
    <text evidence="1">The sequence shown here is derived from an EMBL/GenBank/DDBJ whole genome shotgun (WGS) entry which is preliminary data.</text>
</comment>
<protein>
    <recommendedName>
        <fullName evidence="3">Radical SAM core domain-containing protein</fullName>
    </recommendedName>
</protein>
<dbReference type="PATRIC" id="fig|1538.10.peg.2785"/>
<dbReference type="AlphaFoldDB" id="A0A168NGW7"/>
<name>A0A168NGW7_9CLOT</name>
<evidence type="ECO:0008006" key="3">
    <source>
        <dbReference type="Google" id="ProtNLM"/>
    </source>
</evidence>
<dbReference type="RefSeq" id="WP_063555833.1">
    <property type="nucleotide sequence ID" value="NZ_LITT01000024.1"/>
</dbReference>
<evidence type="ECO:0000313" key="2">
    <source>
        <dbReference type="Proteomes" id="UP000077407"/>
    </source>
</evidence>
<dbReference type="InterPro" id="IPR058240">
    <property type="entry name" value="rSAM_sf"/>
</dbReference>
<dbReference type="EMBL" id="LITT01000024">
    <property type="protein sequence ID" value="OAA86421.1"/>
    <property type="molecule type" value="Genomic_DNA"/>
</dbReference>
<dbReference type="OrthoDB" id="1936420at2"/>
<gene>
    <name evidence="1" type="ORF">WY13_02410</name>
</gene>
<sequence>MYLELKDYQITINGFVSRCHCKCKHCLLCSGDEKIKQVSFEKLKQLALKFEGFKEKYKMNAALCVYNCSEYPELNEAMKVDEKISFYSGYQNLNGTRIREGTELKEWVNYLKACGVRNANLSWFGEEEFHDEFANRKGYFKYLINLANELKSAGISWNNTVFILKSSIGQLEKLTDRLKVFGENIHYSFLDYRGNGKNVLNEFLREEDKAMLPRFIFSTNLFNRNKPEYEWIKMIEKNEHPKLEKRMMFLVATPDNIDSYLQMTVEDILEMLHEIDYRLQNSIPSIQFLADTYGDKDNTMLFDFRSILWKWMDMYFDENIHLDKTLLFSDLHTGVMWR</sequence>